<dbReference type="PaxDb" id="4113-PGSC0003DMT400084968"/>
<reference evidence="2" key="2">
    <citation type="submission" date="2015-06" db="UniProtKB">
        <authorList>
            <consortium name="EnsemblPlants"/>
        </authorList>
    </citation>
    <scope>IDENTIFICATION</scope>
    <source>
        <strain evidence="2">DM1-3 516 R44</strain>
    </source>
</reference>
<dbReference type="eggNOG" id="ENOG502QQV3">
    <property type="taxonomic scope" value="Eukaryota"/>
</dbReference>
<feature type="region of interest" description="Disordered" evidence="1">
    <location>
        <begin position="1"/>
        <end position="22"/>
    </location>
</feature>
<dbReference type="InParanoid" id="M1D8G8"/>
<evidence type="ECO:0000256" key="1">
    <source>
        <dbReference type="SAM" id="MobiDB-lite"/>
    </source>
</evidence>
<reference evidence="3" key="1">
    <citation type="journal article" date="2011" name="Nature">
        <title>Genome sequence and analysis of the tuber crop potato.</title>
        <authorList>
            <consortium name="The Potato Genome Sequencing Consortium"/>
        </authorList>
    </citation>
    <scope>NUCLEOTIDE SEQUENCE [LARGE SCALE GENOMIC DNA]</scope>
    <source>
        <strain evidence="3">cv. DM1-3 516 R44</strain>
    </source>
</reference>
<evidence type="ECO:0000313" key="2">
    <source>
        <dbReference type="EnsemblPlants" id="PGSC0003DMT400084968"/>
    </source>
</evidence>
<proteinExistence type="predicted"/>
<dbReference type="Gramene" id="PGSC0003DMT400084968">
    <property type="protein sequence ID" value="PGSC0003DMT400084968"/>
    <property type="gene ID" value="PGSC0003DMG400034539"/>
</dbReference>
<dbReference type="HOGENOM" id="CLU_2007987_0_0_1"/>
<evidence type="ECO:0000313" key="3">
    <source>
        <dbReference type="Proteomes" id="UP000011115"/>
    </source>
</evidence>
<dbReference type="OMA" id="QPNIADW"/>
<dbReference type="SMR" id="M1D8G8"/>
<dbReference type="PANTHER" id="PTHR33137:SF4">
    <property type="entry name" value="MEDIATOR OF RNA POLYMERASE II TRANSCRIPTION SUBUNIT 15A-RELATED"/>
    <property type="match status" value="1"/>
</dbReference>
<sequence length="124" mass="14497">MEMNIDNNTPAPVHSTVQTENENGVDWQEELYQKIKSMKEMYLSDVNNLYEKIASEVQHSLPNDRIEKLKMLKMTLERIMLFLRLNKHDINLVQKEKLPSVEKHISFFLSGKNLHKPTSSPMQG</sequence>
<accession>M1D8G8</accession>
<dbReference type="InterPro" id="IPR044661">
    <property type="entry name" value="MED15a/b/c-like"/>
</dbReference>
<dbReference type="GO" id="GO:0003713">
    <property type="term" value="F:transcription coactivator activity"/>
    <property type="evidence" value="ECO:0007669"/>
    <property type="project" value="InterPro"/>
</dbReference>
<dbReference type="PANTHER" id="PTHR33137">
    <property type="entry name" value="MEDIATOR OF RNA POLYMERASE II TRANSCRIPTION SUBUNIT 15A-RELATED"/>
    <property type="match status" value="1"/>
</dbReference>
<protein>
    <submittedName>
        <fullName evidence="2">Transcription cofactor</fullName>
    </submittedName>
</protein>
<keyword evidence="3" id="KW-1185">Reference proteome</keyword>
<dbReference type="GO" id="GO:0031490">
    <property type="term" value="F:chromatin DNA binding"/>
    <property type="evidence" value="ECO:0000318"/>
    <property type="project" value="GO_Central"/>
</dbReference>
<dbReference type="AlphaFoldDB" id="M1D8G8"/>
<dbReference type="EnsemblPlants" id="PGSC0003DMT400084968">
    <property type="protein sequence ID" value="PGSC0003DMT400084968"/>
    <property type="gene ID" value="PGSC0003DMG400034539"/>
</dbReference>
<name>M1D8G8_SOLTU</name>
<organism evidence="2 3">
    <name type="scientific">Solanum tuberosum</name>
    <name type="common">Potato</name>
    <dbReference type="NCBI Taxonomy" id="4113"/>
    <lineage>
        <taxon>Eukaryota</taxon>
        <taxon>Viridiplantae</taxon>
        <taxon>Streptophyta</taxon>
        <taxon>Embryophyta</taxon>
        <taxon>Tracheophyta</taxon>
        <taxon>Spermatophyta</taxon>
        <taxon>Magnoliopsida</taxon>
        <taxon>eudicotyledons</taxon>
        <taxon>Gunneridae</taxon>
        <taxon>Pentapetalae</taxon>
        <taxon>asterids</taxon>
        <taxon>lamiids</taxon>
        <taxon>Solanales</taxon>
        <taxon>Solanaceae</taxon>
        <taxon>Solanoideae</taxon>
        <taxon>Solaneae</taxon>
        <taxon>Solanum</taxon>
    </lineage>
</organism>
<dbReference type="Proteomes" id="UP000011115">
    <property type="component" value="Unassembled WGS sequence"/>
</dbReference>